<dbReference type="RefSeq" id="WP_012065932.1">
    <property type="nucleotide sequence ID" value="NC_009634.1"/>
</dbReference>
<evidence type="ECO:0000256" key="2">
    <source>
        <dbReference type="ARBA" id="ARBA00002315"/>
    </source>
</evidence>
<dbReference type="eggNOG" id="arCOG01696">
    <property type="taxonomic scope" value="Archaea"/>
</dbReference>
<dbReference type="NCBIfam" id="TIGR00306">
    <property type="entry name" value="apgM"/>
    <property type="match status" value="1"/>
</dbReference>
<dbReference type="Pfam" id="PF10143">
    <property type="entry name" value="PhosphMutase"/>
    <property type="match status" value="1"/>
</dbReference>
<dbReference type="EMBL" id="CP000742">
    <property type="protein sequence ID" value="ABR55017.1"/>
    <property type="molecule type" value="Genomic_DNA"/>
</dbReference>
<dbReference type="PANTHER" id="PTHR31209:SF0">
    <property type="entry name" value="METALLOENZYME DOMAIN-CONTAINING PROTEIN"/>
    <property type="match status" value="1"/>
</dbReference>
<dbReference type="STRING" id="406327.Mevan_1117"/>
<dbReference type="KEGG" id="mvn:Mevan_1117"/>
<protein>
    <submittedName>
        <fullName evidence="7">Phosphonopyruvate decarboxylase-related protein</fullName>
        <ecNumber evidence="7">5.4.2.-</ecNumber>
    </submittedName>
</protein>
<dbReference type="EC" id="5.4.2.-" evidence="7"/>
<keyword evidence="7" id="KW-0413">Isomerase</keyword>
<dbReference type="GeneID" id="5326079"/>
<dbReference type="Gene3D" id="3.40.720.10">
    <property type="entry name" value="Alkaline Phosphatase, subunit A"/>
    <property type="match status" value="2"/>
</dbReference>
<keyword evidence="8" id="KW-1185">Reference proteome</keyword>
<organism evidence="7 8">
    <name type="scientific">Methanococcus vannielii (strain ATCC 35089 / DSM 1224 / JCM 13029 / OCM 148 / SB)</name>
    <dbReference type="NCBI Taxonomy" id="406327"/>
    <lineage>
        <taxon>Archaea</taxon>
        <taxon>Methanobacteriati</taxon>
        <taxon>Methanobacteriota</taxon>
        <taxon>Methanomada group</taxon>
        <taxon>Methanococci</taxon>
        <taxon>Methanococcales</taxon>
        <taxon>Methanococcaceae</taxon>
        <taxon>Methanococcus</taxon>
    </lineage>
</organism>
<dbReference type="SUPFAM" id="SSF53649">
    <property type="entry name" value="Alkaline phosphatase-like"/>
    <property type="match status" value="1"/>
</dbReference>
<dbReference type="PIRSF" id="PIRSF006392">
    <property type="entry name" value="IPGAM_arch"/>
    <property type="match status" value="1"/>
</dbReference>
<dbReference type="PANTHER" id="PTHR31209">
    <property type="entry name" value="COFACTOR-INDEPENDENT PHOSPHOGLYCERATE MUTASE"/>
    <property type="match status" value="1"/>
</dbReference>
<gene>
    <name evidence="7" type="ordered locus">Mevan_1117</name>
</gene>
<comment type="similarity">
    <text evidence="4">Belongs to the BPG-independent phosphoglycerate mutase family. A-PGAM subfamily.</text>
</comment>
<dbReference type="GO" id="GO:0006096">
    <property type="term" value="P:glycolytic process"/>
    <property type="evidence" value="ECO:0007669"/>
    <property type="project" value="UniProtKB-KW"/>
</dbReference>
<dbReference type="GO" id="GO:0004619">
    <property type="term" value="F:phosphoglycerate mutase activity"/>
    <property type="evidence" value="ECO:0007669"/>
    <property type="project" value="UniProtKB-EC"/>
</dbReference>
<sequence length="426" mass="48661">MRTLLILLDGLGDRPSEILENKTPLEYAKTPHLDTFAKKSTTGMITPFRNGIPLGTETAHFLLWGYNLSDFPGRGVIEALGEDLEINTNSIYLRASFGFISKSEKGYFVLDRRTKNIFKKEINELIDSLPKKIGNYTFNLVYSYDVHCILEITNLYGEISDKISDSDPFYREKHVLKVKPLNGFENKKELFSEETAKVLNEYLLKCSLILENHVVNKERKENGLALANFLLTKWAGRYRKLEPFHEKWGIKGAVIAKSSVFKGLSKLIGMDYFEEGNFKDAFLKGIELKNYDFIHIHTKEPDEAAHTKNPISKVNTLEKIDLDLEKINELTEDLVIVTSDHSTPSVGTLIHSGEEIPVAIYKKNILPDEVYEFNEKSCYRGHLRINSENLMPLILNYMGLSNISGTRFGNKLLKYVPDNNKTDHLK</sequence>
<dbReference type="Pfam" id="PF01676">
    <property type="entry name" value="Metalloenzyme"/>
    <property type="match status" value="1"/>
</dbReference>
<evidence type="ECO:0000256" key="1">
    <source>
        <dbReference type="ARBA" id="ARBA00000370"/>
    </source>
</evidence>
<comment type="pathway">
    <text evidence="3">Carbohydrate degradation.</text>
</comment>
<feature type="domain" description="Metalloenzyme" evidence="6">
    <location>
        <begin position="1"/>
        <end position="396"/>
    </location>
</feature>
<dbReference type="AlphaFoldDB" id="A6UR95"/>
<reference evidence="7" key="1">
    <citation type="submission" date="2007-06" db="EMBL/GenBank/DDBJ databases">
        <title>Complete sequence of Methanococcus vannielii SB.</title>
        <authorList>
            <consortium name="US DOE Joint Genome Institute"/>
            <person name="Copeland A."/>
            <person name="Lucas S."/>
            <person name="Lapidus A."/>
            <person name="Barry K."/>
            <person name="Glavina del Rio T."/>
            <person name="Dalin E."/>
            <person name="Tice H."/>
            <person name="Pitluck S."/>
            <person name="Chain P."/>
            <person name="Malfatti S."/>
            <person name="Shin M."/>
            <person name="Vergez L."/>
            <person name="Schmutz J."/>
            <person name="Larimer F."/>
            <person name="Land M."/>
            <person name="Hauser L."/>
            <person name="Kyrpides N."/>
            <person name="Anderson I."/>
            <person name="Sieprawska-Lupa M."/>
            <person name="Whitman W.B."/>
            <person name="Richardson P."/>
        </authorList>
    </citation>
    <scope>NUCLEOTIDE SEQUENCE [LARGE SCALE GENOMIC DNA]</scope>
    <source>
        <strain evidence="7">SB</strain>
    </source>
</reference>
<evidence type="ECO:0000256" key="3">
    <source>
        <dbReference type="ARBA" id="ARBA00004921"/>
    </source>
</evidence>
<accession>A6UR95</accession>
<dbReference type="InterPro" id="IPR017850">
    <property type="entry name" value="Alkaline_phosphatase_core_sf"/>
</dbReference>
<evidence type="ECO:0000259" key="6">
    <source>
        <dbReference type="Pfam" id="PF01676"/>
    </source>
</evidence>
<dbReference type="Proteomes" id="UP000001107">
    <property type="component" value="Chromosome"/>
</dbReference>
<evidence type="ECO:0000256" key="5">
    <source>
        <dbReference type="ARBA" id="ARBA00023152"/>
    </source>
</evidence>
<keyword evidence="5" id="KW-0324">Glycolysis</keyword>
<dbReference type="OrthoDB" id="52918at2157"/>
<evidence type="ECO:0000313" key="7">
    <source>
        <dbReference type="EMBL" id="ABR55017.1"/>
    </source>
</evidence>
<comment type="function">
    <text evidence="2">Catalyzes the interconversion of 2-phosphoglycerate and 3-phosphoglycerate.</text>
</comment>
<dbReference type="HOGENOM" id="CLU_034906_1_0_2"/>
<dbReference type="InterPro" id="IPR006124">
    <property type="entry name" value="Metalloenzyme"/>
</dbReference>
<evidence type="ECO:0000256" key="4">
    <source>
        <dbReference type="ARBA" id="ARBA00005524"/>
    </source>
</evidence>
<comment type="catalytic activity">
    <reaction evidence="1">
        <text>(2R)-2-phosphoglycerate = (2R)-3-phosphoglycerate</text>
        <dbReference type="Rhea" id="RHEA:15901"/>
        <dbReference type="ChEBI" id="CHEBI:58272"/>
        <dbReference type="ChEBI" id="CHEBI:58289"/>
        <dbReference type="EC" id="5.4.2.12"/>
    </reaction>
</comment>
<dbReference type="Gene3D" id="3.30.70.2130">
    <property type="entry name" value="Metalloenzyme domain"/>
    <property type="match status" value="1"/>
</dbReference>
<evidence type="ECO:0000313" key="8">
    <source>
        <dbReference type="Proteomes" id="UP000001107"/>
    </source>
</evidence>
<dbReference type="InterPro" id="IPR042253">
    <property type="entry name" value="Pglycerate_mutase_ApgM_sf"/>
</dbReference>
<proteinExistence type="inferred from homology"/>
<dbReference type="CDD" id="cd16011">
    <property type="entry name" value="iPGM_like"/>
    <property type="match status" value="1"/>
</dbReference>
<dbReference type="InterPro" id="IPR004456">
    <property type="entry name" value="Pglycerate_mutase_ApgM"/>
</dbReference>
<name>A6UR95_METVS</name>
<dbReference type="GO" id="GO:0046872">
    <property type="term" value="F:metal ion binding"/>
    <property type="evidence" value="ECO:0007669"/>
    <property type="project" value="InterPro"/>
</dbReference>